<proteinExistence type="predicted"/>
<dbReference type="EMBL" id="MFZF01000020">
    <property type="protein sequence ID" value="OGK16186.1"/>
    <property type="molecule type" value="Genomic_DNA"/>
</dbReference>
<dbReference type="Proteomes" id="UP000178372">
    <property type="component" value="Unassembled WGS sequence"/>
</dbReference>
<dbReference type="AlphaFoldDB" id="A0A1F7GBD6"/>
<evidence type="ECO:0000313" key="2">
    <source>
        <dbReference type="EMBL" id="OGK16186.1"/>
    </source>
</evidence>
<accession>A0A1F7GBD6</accession>
<comment type="caution">
    <text evidence="2">The sequence shown here is derived from an EMBL/GenBank/DDBJ whole genome shotgun (WGS) entry which is preliminary data.</text>
</comment>
<gene>
    <name evidence="2" type="ORF">A2690_01970</name>
</gene>
<evidence type="ECO:0000256" key="1">
    <source>
        <dbReference type="SAM" id="MobiDB-lite"/>
    </source>
</evidence>
<name>A0A1F7GBD6_9BACT</name>
<protein>
    <submittedName>
        <fullName evidence="2">Uncharacterized protein</fullName>
    </submittedName>
</protein>
<organism evidence="2 3">
    <name type="scientific">Candidatus Roizmanbacteria bacterium RIFCSPHIGHO2_01_FULL_39_12b</name>
    <dbReference type="NCBI Taxonomy" id="1802030"/>
    <lineage>
        <taxon>Bacteria</taxon>
        <taxon>Candidatus Roizmaniibacteriota</taxon>
    </lineage>
</organism>
<feature type="compositionally biased region" description="Polar residues" evidence="1">
    <location>
        <begin position="120"/>
        <end position="136"/>
    </location>
</feature>
<evidence type="ECO:0000313" key="3">
    <source>
        <dbReference type="Proteomes" id="UP000178372"/>
    </source>
</evidence>
<feature type="compositionally biased region" description="Low complexity" evidence="1">
    <location>
        <begin position="70"/>
        <end position="106"/>
    </location>
</feature>
<feature type="region of interest" description="Disordered" evidence="1">
    <location>
        <begin position="57"/>
        <end position="136"/>
    </location>
</feature>
<reference evidence="2 3" key="1">
    <citation type="journal article" date="2016" name="Nat. Commun.">
        <title>Thousands of microbial genomes shed light on interconnected biogeochemical processes in an aquifer system.</title>
        <authorList>
            <person name="Anantharaman K."/>
            <person name="Brown C.T."/>
            <person name="Hug L.A."/>
            <person name="Sharon I."/>
            <person name="Castelle C.J."/>
            <person name="Probst A.J."/>
            <person name="Thomas B.C."/>
            <person name="Singh A."/>
            <person name="Wilkins M.J."/>
            <person name="Karaoz U."/>
            <person name="Brodie E.L."/>
            <person name="Williams K.H."/>
            <person name="Hubbard S.S."/>
            <person name="Banfield J.F."/>
        </authorList>
    </citation>
    <scope>NUCLEOTIDE SEQUENCE [LARGE SCALE GENOMIC DNA]</scope>
</reference>
<sequence length="365" mass="38676">MRKNKRSKKPYNPSNRKFLIVALLIIIVVLFTGKTFLQKQESQSNNVLGLLLAKGDNDSGGSSGSGSGSGSSESGSSDSSESRSDSGSSNSESSGSESSGSSESTSGTGGASGSSGSSGVSNIVPTRTRFINPTTGIRTETEVKQDEERTEVRLSEGERIRTRTKDGRTRIDITSGGVKTRLEIRDGRFIIKAEQGDGTEVELEDDALFKIEERLATNQIKIATDEANRFVIQRGNAGAVSQFPLSIDLATNTLIVNTPSGQKNVTVLPDQAVQNLLVANIVSRLGSSAVVNSFRTGETSTLAQVITLGEQNGIPIYEINGISDQRLLGFVPVTIEKTIAVSAETGAVVSTQVSFVNKVLDFLSF</sequence>